<dbReference type="EMBL" id="KN837209">
    <property type="protein sequence ID" value="KIJ33705.1"/>
    <property type="molecule type" value="Genomic_DNA"/>
</dbReference>
<dbReference type="AlphaFoldDB" id="A0A0C9VDT9"/>
<protein>
    <submittedName>
        <fullName evidence="2">Uncharacterized protein</fullName>
    </submittedName>
</protein>
<dbReference type="HOGENOM" id="CLU_007337_2_0_1"/>
<dbReference type="EMBL" id="KN837187">
    <property type="protein sequence ID" value="KIJ35586.1"/>
    <property type="molecule type" value="Genomic_DNA"/>
</dbReference>
<proteinExistence type="predicted"/>
<feature type="non-terminal residue" evidence="2">
    <location>
        <position position="1"/>
    </location>
</feature>
<sequence>SGKHFSDQDLTTFRAFAFESETKLGVNTFEKLRNHFPELEIDSLKALRSKIKDLSGLRPVKYDCCINSCMAYTGDHAEKTSCDYCEEPRHDENGFVRNVFEYIPLGPRLKHLYASPRSAKRNSYRANYKPDINKIADFFDGKLYKKLKKKFVEVLGKVLPRKYFDDPRDIALLLVTDGFQIFRKAKHTC</sequence>
<name>A0A0C9VDT9_SPHS4</name>
<keyword evidence="3" id="KW-1185">Reference proteome</keyword>
<accession>A0A0C9VDT9</accession>
<evidence type="ECO:0000313" key="3">
    <source>
        <dbReference type="Proteomes" id="UP000054279"/>
    </source>
</evidence>
<gene>
    <name evidence="1" type="ORF">M422DRAFT_102705</name>
    <name evidence="2" type="ORF">M422DRAFT_97623</name>
</gene>
<evidence type="ECO:0000313" key="2">
    <source>
        <dbReference type="EMBL" id="KIJ35586.1"/>
    </source>
</evidence>
<reference evidence="2 3" key="1">
    <citation type="submission" date="2014-06" db="EMBL/GenBank/DDBJ databases">
        <title>Evolutionary Origins and Diversification of the Mycorrhizal Mutualists.</title>
        <authorList>
            <consortium name="DOE Joint Genome Institute"/>
            <consortium name="Mycorrhizal Genomics Consortium"/>
            <person name="Kohler A."/>
            <person name="Kuo A."/>
            <person name="Nagy L.G."/>
            <person name="Floudas D."/>
            <person name="Copeland A."/>
            <person name="Barry K.W."/>
            <person name="Cichocki N."/>
            <person name="Veneault-Fourrey C."/>
            <person name="LaButti K."/>
            <person name="Lindquist E.A."/>
            <person name="Lipzen A."/>
            <person name="Lundell T."/>
            <person name="Morin E."/>
            <person name="Murat C."/>
            <person name="Riley R."/>
            <person name="Ohm R."/>
            <person name="Sun H."/>
            <person name="Tunlid A."/>
            <person name="Henrissat B."/>
            <person name="Grigoriev I.V."/>
            <person name="Hibbett D.S."/>
            <person name="Martin F."/>
        </authorList>
    </citation>
    <scope>NUCLEOTIDE SEQUENCE [LARGE SCALE GENOMIC DNA]</scope>
    <source>
        <strain evidence="2 3">SS14</strain>
    </source>
</reference>
<dbReference type="Proteomes" id="UP000054279">
    <property type="component" value="Unassembled WGS sequence"/>
</dbReference>
<organism evidence="2 3">
    <name type="scientific">Sphaerobolus stellatus (strain SS14)</name>
    <dbReference type="NCBI Taxonomy" id="990650"/>
    <lineage>
        <taxon>Eukaryota</taxon>
        <taxon>Fungi</taxon>
        <taxon>Dikarya</taxon>
        <taxon>Basidiomycota</taxon>
        <taxon>Agaricomycotina</taxon>
        <taxon>Agaricomycetes</taxon>
        <taxon>Phallomycetidae</taxon>
        <taxon>Geastrales</taxon>
        <taxon>Sphaerobolaceae</taxon>
        <taxon>Sphaerobolus</taxon>
    </lineage>
</organism>
<feature type="non-terminal residue" evidence="2">
    <location>
        <position position="189"/>
    </location>
</feature>
<evidence type="ECO:0000313" key="1">
    <source>
        <dbReference type="EMBL" id="KIJ33705.1"/>
    </source>
</evidence>
<dbReference type="OrthoDB" id="3257409at2759"/>